<dbReference type="STRING" id="1423959.SAMN05444407_10520"/>
<organism evidence="2 4">
    <name type="scientific">Chryseobacterium contaminans</name>
    <dbReference type="NCBI Taxonomy" id="1423959"/>
    <lineage>
        <taxon>Bacteria</taxon>
        <taxon>Pseudomonadati</taxon>
        <taxon>Bacteroidota</taxon>
        <taxon>Flavobacteriia</taxon>
        <taxon>Flavobacteriales</taxon>
        <taxon>Weeksellaceae</taxon>
        <taxon>Chryseobacterium group</taxon>
        <taxon>Chryseobacterium</taxon>
    </lineage>
</organism>
<dbReference type="EMBL" id="FRBM01000005">
    <property type="protein sequence ID" value="SHL60085.1"/>
    <property type="molecule type" value="Genomic_DNA"/>
</dbReference>
<dbReference type="EMBL" id="MAYF01000346">
    <property type="protein sequence ID" value="OCA71062.1"/>
    <property type="molecule type" value="Genomic_DNA"/>
</dbReference>
<reference evidence="2 4" key="2">
    <citation type="submission" date="2016-11" db="EMBL/GenBank/DDBJ databases">
        <authorList>
            <person name="Jaros S."/>
            <person name="Januszkiewicz K."/>
            <person name="Wedrychowicz H."/>
        </authorList>
    </citation>
    <scope>NUCLEOTIDE SEQUENCE [LARGE SCALE GENOMIC DNA]</scope>
    <source>
        <strain evidence="2 4">DSM 27621</strain>
    </source>
</reference>
<dbReference type="OrthoDB" id="1362060at2"/>
<reference evidence="1 3" key="1">
    <citation type="submission" date="2016-07" db="EMBL/GenBank/DDBJ databases">
        <authorList>
            <person name="Jeong J.-J."/>
            <person name="Kim D.W."/>
            <person name="Sang M.K."/>
            <person name="Choi I.-G."/>
            <person name="Kim K.D."/>
        </authorList>
    </citation>
    <scope>NUCLEOTIDE SEQUENCE [LARGE SCALE GENOMIC DNA]</scope>
    <source>
        <strain evidence="1 3">C-26</strain>
    </source>
</reference>
<evidence type="ECO:0000313" key="3">
    <source>
        <dbReference type="Proteomes" id="UP000093508"/>
    </source>
</evidence>
<evidence type="ECO:0000313" key="1">
    <source>
        <dbReference type="EMBL" id="OCA71062.1"/>
    </source>
</evidence>
<evidence type="ECO:0000313" key="2">
    <source>
        <dbReference type="EMBL" id="SHL60085.1"/>
    </source>
</evidence>
<accession>A0A1M7BYK3</accession>
<keyword evidence="3" id="KW-1185">Reference proteome</keyword>
<sequence>MKKLYTGLSIALSVMVIAQKVPAKKAPLELYTYQTFGCDVKGYFDPSKYKKEEIDGTYQLLSPLTWSPFTSLIVFNPVKYDKVRSNSTQLLQQAEKEYLKRKKELEGLKLINLPIWKKQQEEALILLENEYQLNKALLLGYADPQSLQSSKFYNTCKEYADAMTTKDKEKMYSVWKSLFETKKGEEDYSGTQNAFNAKWNDPRKDDYAIIDLMNAFNNCANHSFRTKADEENTVFKTFEKVFVKLKRDCDEP</sequence>
<proteinExistence type="predicted"/>
<dbReference type="RefSeq" id="WP_066699898.1">
    <property type="nucleotide sequence ID" value="NZ_FRBM01000005.1"/>
</dbReference>
<gene>
    <name evidence="1" type="ORF">BBH99_13830</name>
    <name evidence="2" type="ORF">SAMN05444407_10520</name>
</gene>
<dbReference type="Proteomes" id="UP000184069">
    <property type="component" value="Unassembled WGS sequence"/>
</dbReference>
<name>A0A1M7BYK3_9FLAO</name>
<evidence type="ECO:0000313" key="4">
    <source>
        <dbReference type="Proteomes" id="UP000184069"/>
    </source>
</evidence>
<dbReference type="Proteomes" id="UP000093508">
    <property type="component" value="Unassembled WGS sequence"/>
</dbReference>
<protein>
    <submittedName>
        <fullName evidence="2">Uncharacterized protein</fullName>
    </submittedName>
</protein>
<dbReference type="AlphaFoldDB" id="A0A1M7BYK3"/>